<feature type="compositionally biased region" description="Basic and acidic residues" evidence="2">
    <location>
        <begin position="857"/>
        <end position="866"/>
    </location>
</feature>
<feature type="region of interest" description="Disordered" evidence="2">
    <location>
        <begin position="15"/>
        <end position="46"/>
    </location>
</feature>
<sequence length="1116" mass="120451">MSSLRGGQVYARADDYDEIYSQPSAKPTGLRPRKVTPFSDPPISHVPRYPVLVNSYHPAGRSCTAVVGCAQSSPLNPASSADKPRKRRWISSASKHFGFTKSREKMEPKHGTKDAAKALVSRRNNSPSKLTGQSLPSSQSPNPGDRTKPLPRPSPSDKPLPSLPVAAVKSGSPVRRSLIDCTERPLRRSLSPAEGQNPKEDWPTMEPSKSGAVPVRHKETASYSKPSLGESFIEGIRGLTIDDHGEEEPQPPAKVQFSTPDVARNAGKATSKVSASLATLGVPANPSDRPLSSSQLPKPRDSMLESLARHVDTPTVRQTKTSAMRLRRSIGKTAWGSGEKKQEKDGRLHAIREKTQSPSVAKARQVSPGGPFRSTSRGRHAVTARGSPYTIPPHVSARLNKALPNIEDDTKIGRTTPVTPPTNIQHSRGRVDEVTQTSITSKRTARQSSIPLPSRGNQSARSWNNNGADNGSRDPTLDEDTSARWEDHGENEPLANANATSTASTPQLNVLDTREEVAAQEAKLLSMKEVLSTPAPYDVESLPESEASGATVHGSDPLGGFRVRRVRNTPTGGPTLRITDSASRVLLGEEDEPKFTESGDANVTLRYKASSPDLHQSAVVKEHSRRSSGLLARPLSFARSITERSQTPGKESQDEETHKLIDEDHFDGGALPAELPGGDVEDEKQPSVESQTSLDVVEPTTEDLPAARGSSSLTHGDWPCKDFADFKLCDDAPPVLPDEKDSALPTAPGRSKPSSTQTSIRSRPSTIVLRQAPTKEVSPFLFQDLEQEKASQERYLQDFMDKTKSRESSVIPSSSFPPRTSSRKPKPPPIIVSSPEQGLPPNFFSSQAARAYGGDPRVNRNVKDVRAFSQNMDPKSESSKAKKVSQKLSYSPSSSSKKVISNIRGLFHKRSIESTTSVNAAASENMFNGQPRLQGSMRRKPVPDPKLSNPLSSNNQGLAGQGMNSVHHTSNLGMQPVIRNPFISPTTPFTATARPSPDPRSPSLAKIASPPLLSPSSSSPGSSPSLSTATGLTHTLLDLARAEASPRRKASLIELSKCMVEVVNAARDAEKAMEKAKMEAARAEVSWLKVQREVGTIERAVSGLLGRNGELKSEKN</sequence>
<dbReference type="STRING" id="1182541.W9XZC3"/>
<dbReference type="eggNOG" id="ENOG502RR3U">
    <property type="taxonomic scope" value="Eukaryota"/>
</dbReference>
<dbReference type="OrthoDB" id="5407305at2759"/>
<comment type="caution">
    <text evidence="3">The sequence shown here is derived from an EMBL/GenBank/DDBJ whole genome shotgun (WGS) entry which is preliminary data.</text>
</comment>
<feature type="compositionally biased region" description="Low complexity" evidence="2">
    <location>
        <begin position="886"/>
        <end position="895"/>
    </location>
</feature>
<feature type="compositionally biased region" description="Basic and acidic residues" evidence="2">
    <location>
        <begin position="338"/>
        <end position="355"/>
    </location>
</feature>
<keyword evidence="4" id="KW-1185">Reference proteome</keyword>
<dbReference type="Proteomes" id="UP000019484">
    <property type="component" value="Unassembled WGS sequence"/>
</dbReference>
<feature type="coiled-coil region" evidence="1">
    <location>
        <begin position="1059"/>
        <end position="1086"/>
    </location>
</feature>
<feature type="compositionally biased region" description="Low complexity" evidence="2">
    <location>
        <begin position="1001"/>
        <end position="1027"/>
    </location>
</feature>
<feature type="compositionally biased region" description="Polar residues" evidence="2">
    <location>
        <begin position="949"/>
        <end position="973"/>
    </location>
</feature>
<feature type="compositionally biased region" description="Basic and acidic residues" evidence="2">
    <location>
        <begin position="177"/>
        <end position="186"/>
    </location>
</feature>
<feature type="region of interest" description="Disordered" evidence="2">
    <location>
        <begin position="70"/>
        <end position="229"/>
    </location>
</feature>
<feature type="compositionally biased region" description="Basic and acidic residues" evidence="2">
    <location>
        <begin position="101"/>
        <end position="116"/>
    </location>
</feature>
<evidence type="ECO:0000256" key="1">
    <source>
        <dbReference type="SAM" id="Coils"/>
    </source>
</evidence>
<feature type="region of interest" description="Disordered" evidence="2">
    <location>
        <begin position="926"/>
        <end position="1029"/>
    </location>
</feature>
<evidence type="ECO:0000256" key="2">
    <source>
        <dbReference type="SAM" id="MobiDB-lite"/>
    </source>
</evidence>
<reference evidence="3 4" key="1">
    <citation type="submission" date="2013-03" db="EMBL/GenBank/DDBJ databases">
        <title>The Genome Sequence of Capronia coronata CBS 617.96.</title>
        <authorList>
            <consortium name="The Broad Institute Genomics Platform"/>
            <person name="Cuomo C."/>
            <person name="de Hoog S."/>
            <person name="Gorbushina A."/>
            <person name="Walker B."/>
            <person name="Young S.K."/>
            <person name="Zeng Q."/>
            <person name="Gargeya S."/>
            <person name="Fitzgerald M."/>
            <person name="Haas B."/>
            <person name="Abouelleil A."/>
            <person name="Allen A.W."/>
            <person name="Alvarado L."/>
            <person name="Arachchi H.M."/>
            <person name="Berlin A.M."/>
            <person name="Chapman S.B."/>
            <person name="Gainer-Dewar J."/>
            <person name="Goldberg J."/>
            <person name="Griggs A."/>
            <person name="Gujja S."/>
            <person name="Hansen M."/>
            <person name="Howarth C."/>
            <person name="Imamovic A."/>
            <person name="Ireland A."/>
            <person name="Larimer J."/>
            <person name="McCowan C."/>
            <person name="Murphy C."/>
            <person name="Pearson M."/>
            <person name="Poon T.W."/>
            <person name="Priest M."/>
            <person name="Roberts A."/>
            <person name="Saif S."/>
            <person name="Shea T."/>
            <person name="Sisk P."/>
            <person name="Sykes S."/>
            <person name="Wortman J."/>
            <person name="Nusbaum C."/>
            <person name="Birren B."/>
        </authorList>
    </citation>
    <scope>NUCLEOTIDE SEQUENCE [LARGE SCALE GENOMIC DNA]</scope>
    <source>
        <strain evidence="3 4">CBS 617.96</strain>
    </source>
</reference>
<gene>
    <name evidence="3" type="ORF">A1O1_06236</name>
</gene>
<feature type="region of interest" description="Disordered" evidence="2">
    <location>
        <begin position="242"/>
        <end position="505"/>
    </location>
</feature>
<feature type="compositionally biased region" description="Basic and acidic residues" evidence="2">
    <location>
        <begin position="793"/>
        <end position="807"/>
    </location>
</feature>
<feature type="region of interest" description="Disordered" evidence="2">
    <location>
        <begin position="793"/>
        <end position="895"/>
    </location>
</feature>
<name>W9XZC3_9EURO</name>
<evidence type="ECO:0000313" key="4">
    <source>
        <dbReference type="Proteomes" id="UP000019484"/>
    </source>
</evidence>
<protein>
    <submittedName>
        <fullName evidence="3">Uncharacterized protein</fullName>
    </submittedName>
</protein>
<dbReference type="EMBL" id="AMWN01000005">
    <property type="protein sequence ID" value="EXJ85867.1"/>
    <property type="molecule type" value="Genomic_DNA"/>
</dbReference>
<feature type="compositionally biased region" description="Polar residues" evidence="2">
    <location>
        <begin position="434"/>
        <end position="469"/>
    </location>
</feature>
<feature type="compositionally biased region" description="Basic and acidic residues" evidence="2">
    <location>
        <begin position="651"/>
        <end position="667"/>
    </location>
</feature>
<dbReference type="GeneID" id="19161104"/>
<evidence type="ECO:0000313" key="3">
    <source>
        <dbReference type="EMBL" id="EXJ85867.1"/>
    </source>
</evidence>
<dbReference type="RefSeq" id="XP_007725305.1">
    <property type="nucleotide sequence ID" value="XM_007727115.1"/>
</dbReference>
<dbReference type="AlphaFoldDB" id="W9XZC3"/>
<feature type="region of interest" description="Disordered" evidence="2">
    <location>
        <begin position="538"/>
        <end position="559"/>
    </location>
</feature>
<keyword evidence="1" id="KW-0175">Coiled coil</keyword>
<organism evidence="3 4">
    <name type="scientific">Capronia coronata CBS 617.96</name>
    <dbReference type="NCBI Taxonomy" id="1182541"/>
    <lineage>
        <taxon>Eukaryota</taxon>
        <taxon>Fungi</taxon>
        <taxon>Dikarya</taxon>
        <taxon>Ascomycota</taxon>
        <taxon>Pezizomycotina</taxon>
        <taxon>Eurotiomycetes</taxon>
        <taxon>Chaetothyriomycetidae</taxon>
        <taxon>Chaetothyriales</taxon>
        <taxon>Herpotrichiellaceae</taxon>
        <taxon>Capronia</taxon>
    </lineage>
</organism>
<feature type="compositionally biased region" description="Polar residues" evidence="2">
    <location>
        <begin position="70"/>
        <end position="79"/>
    </location>
</feature>
<proteinExistence type="predicted"/>
<feature type="region of interest" description="Disordered" evidence="2">
    <location>
        <begin position="616"/>
        <end position="717"/>
    </location>
</feature>
<feature type="compositionally biased region" description="Basic and acidic residues" evidence="2">
    <location>
        <begin position="471"/>
        <end position="491"/>
    </location>
</feature>
<feature type="compositionally biased region" description="Polar residues" evidence="2">
    <location>
        <begin position="752"/>
        <end position="765"/>
    </location>
</feature>
<feature type="compositionally biased region" description="Basic and acidic residues" evidence="2">
    <location>
        <begin position="298"/>
        <end position="312"/>
    </location>
</feature>
<feature type="compositionally biased region" description="Polar residues" evidence="2">
    <location>
        <begin position="122"/>
        <end position="142"/>
    </location>
</feature>
<feature type="compositionally biased region" description="Pro residues" evidence="2">
    <location>
        <begin position="150"/>
        <end position="162"/>
    </location>
</feature>
<feature type="region of interest" description="Disordered" evidence="2">
    <location>
        <begin position="729"/>
        <end position="773"/>
    </location>
</feature>
<accession>W9XZC3</accession>
<feature type="compositionally biased region" description="Low complexity" evidence="2">
    <location>
        <begin position="495"/>
        <end position="505"/>
    </location>
</feature>
<dbReference type="HOGENOM" id="CLU_290027_0_0_1"/>